<evidence type="ECO:0000313" key="9">
    <source>
        <dbReference type="Proteomes" id="UP001451571"/>
    </source>
</evidence>
<keyword evidence="2" id="KW-1003">Cell membrane</keyword>
<dbReference type="InterPro" id="IPR003838">
    <property type="entry name" value="ABC3_permease_C"/>
</dbReference>
<feature type="transmembrane region" description="Helical" evidence="6">
    <location>
        <begin position="114"/>
        <end position="140"/>
    </location>
</feature>
<comment type="subcellular location">
    <subcellularLocation>
        <location evidence="1">Cell membrane</location>
        <topology evidence="1">Multi-pass membrane protein</topology>
    </subcellularLocation>
</comment>
<dbReference type="Proteomes" id="UP001451571">
    <property type="component" value="Chromosome"/>
</dbReference>
<feature type="domain" description="ABC3 transporter permease C-terminal" evidence="7">
    <location>
        <begin position="73"/>
        <end position="193"/>
    </location>
</feature>
<dbReference type="PANTHER" id="PTHR30287:SF2">
    <property type="entry name" value="BLL1001 PROTEIN"/>
    <property type="match status" value="1"/>
</dbReference>
<evidence type="ECO:0000256" key="6">
    <source>
        <dbReference type="SAM" id="Phobius"/>
    </source>
</evidence>
<keyword evidence="4 6" id="KW-1133">Transmembrane helix</keyword>
<feature type="transmembrane region" description="Helical" evidence="6">
    <location>
        <begin position="531"/>
        <end position="552"/>
    </location>
</feature>
<evidence type="ECO:0000256" key="1">
    <source>
        <dbReference type="ARBA" id="ARBA00004651"/>
    </source>
</evidence>
<feature type="transmembrane region" description="Helical" evidence="6">
    <location>
        <begin position="70"/>
        <end position="94"/>
    </location>
</feature>
<dbReference type="EMBL" id="CP146256">
    <property type="protein sequence ID" value="XAH75556.1"/>
    <property type="molecule type" value="Genomic_DNA"/>
</dbReference>
<protein>
    <submittedName>
        <fullName evidence="8">ABC transporter permease</fullName>
    </submittedName>
</protein>
<accession>A0ABZ3F246</accession>
<keyword evidence="9" id="KW-1185">Reference proteome</keyword>
<feature type="transmembrane region" description="Helical" evidence="6">
    <location>
        <begin position="492"/>
        <end position="511"/>
    </location>
</feature>
<evidence type="ECO:0000256" key="3">
    <source>
        <dbReference type="ARBA" id="ARBA00022692"/>
    </source>
</evidence>
<keyword evidence="3 6" id="KW-0812">Transmembrane</keyword>
<proteinExistence type="predicted"/>
<feature type="domain" description="ABC3 transporter permease C-terminal" evidence="7">
    <location>
        <begin position="446"/>
        <end position="556"/>
    </location>
</feature>
<dbReference type="Pfam" id="PF02687">
    <property type="entry name" value="FtsX"/>
    <property type="match status" value="2"/>
</dbReference>
<gene>
    <name evidence="8" type="ORF">V6984_07290</name>
</gene>
<dbReference type="RefSeq" id="WP_342759123.1">
    <property type="nucleotide sequence ID" value="NZ_CP146256.1"/>
</dbReference>
<feature type="transmembrane region" description="Helical" evidence="6">
    <location>
        <begin position="443"/>
        <end position="461"/>
    </location>
</feature>
<name>A0ABZ3F246_9FIRM</name>
<evidence type="ECO:0000256" key="2">
    <source>
        <dbReference type="ARBA" id="ARBA00022475"/>
    </source>
</evidence>
<evidence type="ECO:0000256" key="5">
    <source>
        <dbReference type="ARBA" id="ARBA00023136"/>
    </source>
</evidence>
<evidence type="ECO:0000313" key="8">
    <source>
        <dbReference type="EMBL" id="XAH75556.1"/>
    </source>
</evidence>
<organism evidence="8 9">
    <name type="scientific">Kineothrix sedimenti</name>
    <dbReference type="NCBI Taxonomy" id="3123317"/>
    <lineage>
        <taxon>Bacteria</taxon>
        <taxon>Bacillati</taxon>
        <taxon>Bacillota</taxon>
        <taxon>Clostridia</taxon>
        <taxon>Lachnospirales</taxon>
        <taxon>Lachnospiraceae</taxon>
        <taxon>Kineothrix</taxon>
    </lineage>
</organism>
<dbReference type="PANTHER" id="PTHR30287">
    <property type="entry name" value="MEMBRANE COMPONENT OF PREDICTED ABC SUPERFAMILY METABOLITE UPTAKE TRANSPORTER"/>
    <property type="match status" value="1"/>
</dbReference>
<dbReference type="InterPro" id="IPR038766">
    <property type="entry name" value="Membrane_comp_ABC_pdt"/>
</dbReference>
<keyword evidence="5 6" id="KW-0472">Membrane</keyword>
<feature type="transmembrane region" description="Helical" evidence="6">
    <location>
        <begin position="235"/>
        <end position="257"/>
    </location>
</feature>
<evidence type="ECO:0000256" key="4">
    <source>
        <dbReference type="ARBA" id="ARBA00022989"/>
    </source>
</evidence>
<sequence length="562" mass="62315">MRLLYKQLTKEVWKNKVFVWLLLLLTFLSALSFYFVRFSIDGNTAVLESLPRLSANQVQYKNALASNTSLAYTFFFSMLGLTCFVFFMFFYRFFGSNTKAFGCLKALGFTDRSLGFYFVLFTAVMSVTGSLAGLTGGYFLSDILVKANMRTYSVTGLIKGIAPFTIMEGFLGAAVILCLNAFLCYFFIRGKEPGALIAGKKGSGVRKTLLMADRIVKFLPVKNEFPLRIALRKPLAVSLIFVAVTAFNVCVILGQSLNSSSQKVFNSQMMGHNYDFDTKYPAYMEDPLPFEGLSYLYHEAGLMAGGYEIEQTIIGLYGLNGLYELQDMDKRLMSVPDAGSIYINPGLAELYGVRKGDSLAVFIDGREYTFVVAGVAANAKAESILANAAQLAEIMGIPAGAYNGVWTMEKPAGGGETTDREQRILGLEKDEVSNNTSAVINQVIGGIVGGILLFLAVYVNFQDNKRDMVILNLIGYSLKDIRRMLVDIYRPILWTAFFLTIIPSISMAGFIQRSLSVSIKDYIPFGTNAVIIVLIFISLNIIYTLGQTVLLYNIRKNIKKWV</sequence>
<reference evidence="8 9" key="1">
    <citation type="submission" date="2024-02" db="EMBL/GenBank/DDBJ databases">
        <title>Bacterial strain from lacustrine sediment.</title>
        <authorList>
            <person name="Petit C."/>
            <person name="Fadhlaoui K."/>
        </authorList>
    </citation>
    <scope>NUCLEOTIDE SEQUENCE [LARGE SCALE GENOMIC DNA]</scope>
    <source>
        <strain evidence="8 9">IPX-CK</strain>
    </source>
</reference>
<feature type="transmembrane region" description="Helical" evidence="6">
    <location>
        <begin position="160"/>
        <end position="188"/>
    </location>
</feature>
<evidence type="ECO:0000259" key="7">
    <source>
        <dbReference type="Pfam" id="PF02687"/>
    </source>
</evidence>